<evidence type="ECO:0000313" key="2">
    <source>
        <dbReference type="Proteomes" id="UP000187283"/>
    </source>
</evidence>
<dbReference type="EMBL" id="LSSN01001229">
    <property type="protein sequence ID" value="OMJ20490.1"/>
    <property type="molecule type" value="Genomic_DNA"/>
</dbReference>
<keyword evidence="2" id="KW-1185">Reference proteome</keyword>
<sequence>MDSILFKSE</sequence>
<organism evidence="1 2">
    <name type="scientific">Smittium culicis</name>
    <dbReference type="NCBI Taxonomy" id="133412"/>
    <lineage>
        <taxon>Eukaryota</taxon>
        <taxon>Fungi</taxon>
        <taxon>Fungi incertae sedis</taxon>
        <taxon>Zoopagomycota</taxon>
        <taxon>Kickxellomycotina</taxon>
        <taxon>Harpellomycetes</taxon>
        <taxon>Harpellales</taxon>
        <taxon>Legeriomycetaceae</taxon>
        <taxon>Smittium</taxon>
    </lineage>
</organism>
<gene>
    <name evidence="1" type="ORF">AYI70_g4073</name>
</gene>
<dbReference type="Proteomes" id="UP000187283">
    <property type="component" value="Unassembled WGS sequence"/>
</dbReference>
<evidence type="ECO:0000313" key="1">
    <source>
        <dbReference type="EMBL" id="OMJ20490.1"/>
    </source>
</evidence>
<accession>A0A1R1Y0Q8</accession>
<reference evidence="1 2" key="1">
    <citation type="submission" date="2017-01" db="EMBL/GenBank/DDBJ databases">
        <authorList>
            <person name="Mah S.A."/>
            <person name="Swanson W.J."/>
            <person name="Moy G.W."/>
            <person name="Vacquier V.D."/>
        </authorList>
    </citation>
    <scope>NUCLEOTIDE SEQUENCE [LARGE SCALE GENOMIC DNA]</scope>
    <source>
        <strain evidence="1 2">GSMNP</strain>
    </source>
</reference>
<protein>
    <submittedName>
        <fullName evidence="1">Uncharacterized protein</fullName>
    </submittedName>
</protein>
<comment type="caution">
    <text evidence="1">The sequence shown here is derived from an EMBL/GenBank/DDBJ whole genome shotgun (WGS) entry which is preliminary data.</text>
</comment>
<feature type="non-terminal residue" evidence="1">
    <location>
        <position position="9"/>
    </location>
</feature>
<name>A0A1R1Y0Q8_9FUNG</name>
<proteinExistence type="predicted"/>